<dbReference type="Proteomes" id="UP000645217">
    <property type="component" value="Unassembled WGS sequence"/>
</dbReference>
<dbReference type="RefSeq" id="WP_189161090.1">
    <property type="nucleotide sequence ID" value="NZ_BMNT01000001.1"/>
</dbReference>
<sequence>MTDDRIRLSGFEERLLALADERGFTPSKPLTVKCAELEHRGRATVIYLDREKTARGVIAVFVSPESDLGSLRGIPGLTIPADVQHHSGMTRFPRRINRGKTPTAYGYLIRCADLSAYGRLLDRLAAPASP</sequence>
<dbReference type="AlphaFoldDB" id="A0A917QRF5"/>
<dbReference type="EMBL" id="BMNT01000001">
    <property type="protein sequence ID" value="GGK63491.1"/>
    <property type="molecule type" value="Genomic_DNA"/>
</dbReference>
<gene>
    <name evidence="1" type="ORF">GCM10007964_03260</name>
</gene>
<proteinExistence type="predicted"/>
<comment type="caution">
    <text evidence="1">The sequence shown here is derived from an EMBL/GenBank/DDBJ whole genome shotgun (WGS) entry which is preliminary data.</text>
</comment>
<organism evidence="1 2">
    <name type="scientific">Sphaerisporangium melleum</name>
    <dbReference type="NCBI Taxonomy" id="321316"/>
    <lineage>
        <taxon>Bacteria</taxon>
        <taxon>Bacillati</taxon>
        <taxon>Actinomycetota</taxon>
        <taxon>Actinomycetes</taxon>
        <taxon>Streptosporangiales</taxon>
        <taxon>Streptosporangiaceae</taxon>
        <taxon>Sphaerisporangium</taxon>
    </lineage>
</organism>
<accession>A0A917QRF5</accession>
<evidence type="ECO:0000313" key="2">
    <source>
        <dbReference type="Proteomes" id="UP000645217"/>
    </source>
</evidence>
<evidence type="ECO:0000313" key="1">
    <source>
        <dbReference type="EMBL" id="GGK63491.1"/>
    </source>
</evidence>
<reference evidence="1" key="2">
    <citation type="submission" date="2020-09" db="EMBL/GenBank/DDBJ databases">
        <authorList>
            <person name="Sun Q."/>
            <person name="Ohkuma M."/>
        </authorList>
    </citation>
    <scope>NUCLEOTIDE SEQUENCE</scope>
    <source>
        <strain evidence="1">JCM 13064</strain>
    </source>
</reference>
<protein>
    <submittedName>
        <fullName evidence="1">Uncharacterized protein</fullName>
    </submittedName>
</protein>
<name>A0A917QRF5_9ACTN</name>
<keyword evidence="2" id="KW-1185">Reference proteome</keyword>
<reference evidence="1" key="1">
    <citation type="journal article" date="2014" name="Int. J. Syst. Evol. Microbiol.">
        <title>Complete genome sequence of Corynebacterium casei LMG S-19264T (=DSM 44701T), isolated from a smear-ripened cheese.</title>
        <authorList>
            <consortium name="US DOE Joint Genome Institute (JGI-PGF)"/>
            <person name="Walter F."/>
            <person name="Albersmeier A."/>
            <person name="Kalinowski J."/>
            <person name="Ruckert C."/>
        </authorList>
    </citation>
    <scope>NUCLEOTIDE SEQUENCE</scope>
    <source>
        <strain evidence="1">JCM 13064</strain>
    </source>
</reference>